<dbReference type="GO" id="GO:0046872">
    <property type="term" value="F:metal ion binding"/>
    <property type="evidence" value="ECO:0007669"/>
    <property type="project" value="UniProtKB-KW"/>
</dbReference>
<evidence type="ECO:0008006" key="6">
    <source>
        <dbReference type="Google" id="ProtNLM"/>
    </source>
</evidence>
<dbReference type="PANTHER" id="PTHR46124">
    <property type="entry name" value="D-AMINOACYL-TRNA DEACYLASE"/>
    <property type="match status" value="1"/>
</dbReference>
<dbReference type="GO" id="GO:0016788">
    <property type="term" value="F:hydrolase activity, acting on ester bonds"/>
    <property type="evidence" value="ECO:0007669"/>
    <property type="project" value="InterPro"/>
</dbReference>
<dbReference type="NCBIfam" id="TIGR00010">
    <property type="entry name" value="YchF/TatD family DNA exonuclease"/>
    <property type="match status" value="1"/>
</dbReference>
<dbReference type="Gene3D" id="3.20.20.140">
    <property type="entry name" value="Metal-dependent hydrolases"/>
    <property type="match status" value="1"/>
</dbReference>
<dbReference type="SUPFAM" id="SSF51556">
    <property type="entry name" value="Metallo-dependent hydrolases"/>
    <property type="match status" value="1"/>
</dbReference>
<dbReference type="InterPro" id="IPR001130">
    <property type="entry name" value="TatD-like"/>
</dbReference>
<comment type="caution">
    <text evidence="4">The sequence shown here is derived from an EMBL/GenBank/DDBJ whole genome shotgun (WGS) entry which is preliminary data.</text>
</comment>
<feature type="binding site" evidence="3">
    <location>
        <position position="171"/>
    </location>
    <ligand>
        <name>a divalent metal cation</name>
        <dbReference type="ChEBI" id="CHEBI:60240"/>
        <label>2</label>
    </ligand>
</feature>
<feature type="binding site" evidence="3">
    <location>
        <position position="145"/>
    </location>
    <ligand>
        <name>a divalent metal cation</name>
        <dbReference type="ChEBI" id="CHEBI:60240"/>
        <label>2</label>
    </ligand>
</feature>
<accession>A0A1F5G8A2</accession>
<proteinExistence type="predicted"/>
<dbReference type="EMBL" id="MFAZ01000004">
    <property type="protein sequence ID" value="OGD88092.1"/>
    <property type="molecule type" value="Genomic_DNA"/>
</dbReference>
<feature type="binding site" evidence="3">
    <location>
        <position position="7"/>
    </location>
    <ligand>
        <name>a divalent metal cation</name>
        <dbReference type="ChEBI" id="CHEBI:60240"/>
        <label>1</label>
    </ligand>
</feature>
<dbReference type="PIRSF" id="PIRSF005902">
    <property type="entry name" value="DNase_TatD"/>
    <property type="match status" value="1"/>
</dbReference>
<dbReference type="Proteomes" id="UP000179102">
    <property type="component" value="Unassembled WGS sequence"/>
</dbReference>
<dbReference type="GO" id="GO:0005829">
    <property type="term" value="C:cytosol"/>
    <property type="evidence" value="ECO:0007669"/>
    <property type="project" value="TreeGrafter"/>
</dbReference>
<sequence>MALVDTHAHLDFTDDLNGWLVRARADGVDKIICVGTSIEASRKCIEIAERYSSPDLQIYATVGIHAQDGKDDVGNAGSLLQCFKTLKQIATSSGKVVAIGECGYDFYLDGEKRIKMVDKDRQFQKKLFEAQIRLAAELDLPLVVHCRNAWKKTFSLLSTVYGLPTRTGVFHSWTGDWEAAQKAIELGFYISFSGIVTFGNAPDVQDVASRMPLDKMLLETDSPFLSPVPFRGLGNEPKNVKIIAEFVAKLRNLSVGQIEEVTSKNAQRLFGI</sequence>
<dbReference type="PANTHER" id="PTHR46124:SF2">
    <property type="entry name" value="D-AMINOACYL-TRNA DEACYLASE"/>
    <property type="match status" value="1"/>
</dbReference>
<dbReference type="PROSITE" id="PS01137">
    <property type="entry name" value="TATD_1"/>
    <property type="match status" value="1"/>
</dbReference>
<evidence type="ECO:0000256" key="1">
    <source>
        <dbReference type="ARBA" id="ARBA00022723"/>
    </source>
</evidence>
<feature type="binding site" evidence="3">
    <location>
        <position position="221"/>
    </location>
    <ligand>
        <name>a divalent metal cation</name>
        <dbReference type="ChEBI" id="CHEBI:60240"/>
        <label>1</label>
    </ligand>
</feature>
<dbReference type="FunFam" id="3.20.20.140:FF:000005">
    <property type="entry name" value="TatD family hydrolase"/>
    <property type="match status" value="1"/>
</dbReference>
<dbReference type="AlphaFoldDB" id="A0A1F5G8A2"/>
<feature type="binding site" evidence="3">
    <location>
        <position position="9"/>
    </location>
    <ligand>
        <name>a divalent metal cation</name>
        <dbReference type="ChEBI" id="CHEBI:60240"/>
        <label>1</label>
    </ligand>
</feature>
<organism evidence="4 5">
    <name type="scientific">Candidatus Curtissbacteria bacterium RIFCSPHIGHO2_01_FULL_41_11</name>
    <dbReference type="NCBI Taxonomy" id="1797711"/>
    <lineage>
        <taxon>Bacteria</taxon>
        <taxon>Candidatus Curtissiibacteriota</taxon>
    </lineage>
</organism>
<evidence type="ECO:0000256" key="3">
    <source>
        <dbReference type="PIRSR" id="PIRSR005902-1"/>
    </source>
</evidence>
<name>A0A1F5G8A2_9BACT</name>
<reference evidence="4 5" key="1">
    <citation type="journal article" date="2016" name="Nat. Commun.">
        <title>Thousands of microbial genomes shed light on interconnected biogeochemical processes in an aquifer system.</title>
        <authorList>
            <person name="Anantharaman K."/>
            <person name="Brown C.T."/>
            <person name="Hug L.A."/>
            <person name="Sharon I."/>
            <person name="Castelle C.J."/>
            <person name="Probst A.J."/>
            <person name="Thomas B.C."/>
            <person name="Singh A."/>
            <person name="Wilkins M.J."/>
            <person name="Karaoz U."/>
            <person name="Brodie E.L."/>
            <person name="Williams K.H."/>
            <person name="Hubbard S.S."/>
            <person name="Banfield J.F."/>
        </authorList>
    </citation>
    <scope>NUCLEOTIDE SEQUENCE [LARGE SCALE GENOMIC DNA]</scope>
</reference>
<dbReference type="GO" id="GO:0004536">
    <property type="term" value="F:DNA nuclease activity"/>
    <property type="evidence" value="ECO:0007669"/>
    <property type="project" value="InterPro"/>
</dbReference>
<feature type="binding site" evidence="3">
    <location>
        <position position="101"/>
    </location>
    <ligand>
        <name>a divalent metal cation</name>
        <dbReference type="ChEBI" id="CHEBI:60240"/>
        <label>1</label>
    </ligand>
</feature>
<keyword evidence="2" id="KW-0378">Hydrolase</keyword>
<evidence type="ECO:0000313" key="5">
    <source>
        <dbReference type="Proteomes" id="UP000179102"/>
    </source>
</evidence>
<keyword evidence="1 3" id="KW-0479">Metal-binding</keyword>
<dbReference type="CDD" id="cd01310">
    <property type="entry name" value="TatD_DNAse"/>
    <property type="match status" value="1"/>
</dbReference>
<dbReference type="Pfam" id="PF01026">
    <property type="entry name" value="TatD_DNase"/>
    <property type="match status" value="1"/>
</dbReference>
<dbReference type="STRING" id="1797711.A2870_04585"/>
<dbReference type="InterPro" id="IPR032466">
    <property type="entry name" value="Metal_Hydrolase"/>
</dbReference>
<evidence type="ECO:0000313" key="4">
    <source>
        <dbReference type="EMBL" id="OGD88092.1"/>
    </source>
</evidence>
<gene>
    <name evidence="4" type="ORF">A2870_04585</name>
</gene>
<dbReference type="InterPro" id="IPR015991">
    <property type="entry name" value="TatD/YcfH-like"/>
</dbReference>
<protein>
    <recommendedName>
        <fullName evidence="6">Hydrolase TatD</fullName>
    </recommendedName>
</protein>
<dbReference type="InterPro" id="IPR018228">
    <property type="entry name" value="DNase_TatD-rel_CS"/>
</dbReference>
<evidence type="ECO:0000256" key="2">
    <source>
        <dbReference type="ARBA" id="ARBA00022801"/>
    </source>
</evidence>